<evidence type="ECO:0008006" key="4">
    <source>
        <dbReference type="Google" id="ProtNLM"/>
    </source>
</evidence>
<dbReference type="SUPFAM" id="SSF46689">
    <property type="entry name" value="Homeodomain-like"/>
    <property type="match status" value="1"/>
</dbReference>
<comment type="subcellular location">
    <subcellularLocation>
        <location evidence="1">Nucleus</location>
    </subcellularLocation>
</comment>
<dbReference type="GO" id="GO:0005634">
    <property type="term" value="C:nucleus"/>
    <property type="evidence" value="ECO:0007669"/>
    <property type="project" value="UniProtKB-SubCell"/>
</dbReference>
<dbReference type="Proteomes" id="UP001160148">
    <property type="component" value="Unassembled WGS sequence"/>
</dbReference>
<organism evidence="2 3">
    <name type="scientific">Macrosiphum euphorbiae</name>
    <name type="common">potato aphid</name>
    <dbReference type="NCBI Taxonomy" id="13131"/>
    <lineage>
        <taxon>Eukaryota</taxon>
        <taxon>Metazoa</taxon>
        <taxon>Ecdysozoa</taxon>
        <taxon>Arthropoda</taxon>
        <taxon>Hexapoda</taxon>
        <taxon>Insecta</taxon>
        <taxon>Pterygota</taxon>
        <taxon>Neoptera</taxon>
        <taxon>Paraneoptera</taxon>
        <taxon>Hemiptera</taxon>
        <taxon>Sternorrhyncha</taxon>
        <taxon>Aphidomorpha</taxon>
        <taxon>Aphidoidea</taxon>
        <taxon>Aphididae</taxon>
        <taxon>Macrosiphini</taxon>
        <taxon>Macrosiphum</taxon>
    </lineage>
</organism>
<reference evidence="2 3" key="1">
    <citation type="submission" date="2023-01" db="EMBL/GenBank/DDBJ databases">
        <authorList>
            <person name="Whitehead M."/>
        </authorList>
    </citation>
    <scope>NUCLEOTIDE SEQUENCE [LARGE SCALE GENOMIC DNA]</scope>
</reference>
<sequence length="135" mass="15790">MVRNYIKKRTVNVELKERNIQEAINEVKDGKCAKRAAEDNGVKYTTLYYRLKKLKTPEGEWIPQIEPKFNSKYTVNQVFSQVQVFLLVEYIIKCSEINYGLTCKQIRKLAYDYSLKSNIKGPKAWSENCIAGIDW</sequence>
<evidence type="ECO:0000256" key="1">
    <source>
        <dbReference type="ARBA" id="ARBA00004123"/>
    </source>
</evidence>
<accession>A0AAV0WQ39</accession>
<name>A0AAV0WQ39_9HEMI</name>
<proteinExistence type="predicted"/>
<protein>
    <recommendedName>
        <fullName evidence="4">HTH psq-type domain-containing protein</fullName>
    </recommendedName>
</protein>
<dbReference type="InterPro" id="IPR009057">
    <property type="entry name" value="Homeodomain-like_sf"/>
</dbReference>
<gene>
    <name evidence="2" type="ORF">MEUPH1_LOCUS13300</name>
</gene>
<evidence type="ECO:0000313" key="3">
    <source>
        <dbReference type="Proteomes" id="UP001160148"/>
    </source>
</evidence>
<keyword evidence="3" id="KW-1185">Reference proteome</keyword>
<dbReference type="AlphaFoldDB" id="A0AAV0WQ39"/>
<dbReference type="EMBL" id="CARXXK010000002">
    <property type="protein sequence ID" value="CAI6357702.1"/>
    <property type="molecule type" value="Genomic_DNA"/>
</dbReference>
<comment type="caution">
    <text evidence="2">The sequence shown here is derived from an EMBL/GenBank/DDBJ whole genome shotgun (WGS) entry which is preliminary data.</text>
</comment>
<evidence type="ECO:0000313" key="2">
    <source>
        <dbReference type="EMBL" id="CAI6357702.1"/>
    </source>
</evidence>